<accession>A0A157ZWS2</accession>
<organism evidence="3 4">
    <name type="scientific">Caballeronia calidae</name>
    <dbReference type="NCBI Taxonomy" id="1777139"/>
    <lineage>
        <taxon>Bacteria</taxon>
        <taxon>Pseudomonadati</taxon>
        <taxon>Pseudomonadota</taxon>
        <taxon>Betaproteobacteria</taxon>
        <taxon>Burkholderiales</taxon>
        <taxon>Burkholderiaceae</taxon>
        <taxon>Caballeronia</taxon>
    </lineage>
</organism>
<evidence type="ECO:0000313" key="3">
    <source>
        <dbReference type="EMBL" id="SAK49950.1"/>
    </source>
</evidence>
<dbReference type="Proteomes" id="UP000071859">
    <property type="component" value="Unassembled WGS sequence"/>
</dbReference>
<evidence type="ECO:0000256" key="2">
    <source>
        <dbReference type="SAM" id="SignalP"/>
    </source>
</evidence>
<feature type="chain" id="PRO_5007619833" description="Lipoprotein" evidence="2">
    <location>
        <begin position="23"/>
        <end position="109"/>
    </location>
</feature>
<dbReference type="PROSITE" id="PS51257">
    <property type="entry name" value="PROKAR_LIPOPROTEIN"/>
    <property type="match status" value="1"/>
</dbReference>
<feature type="region of interest" description="Disordered" evidence="1">
    <location>
        <begin position="77"/>
        <end position="109"/>
    </location>
</feature>
<proteinExistence type="predicted"/>
<evidence type="ECO:0000256" key="1">
    <source>
        <dbReference type="SAM" id="MobiDB-lite"/>
    </source>
</evidence>
<evidence type="ECO:0008006" key="5">
    <source>
        <dbReference type="Google" id="ProtNLM"/>
    </source>
</evidence>
<feature type="signal peptide" evidence="2">
    <location>
        <begin position="1"/>
        <end position="22"/>
    </location>
</feature>
<keyword evidence="2" id="KW-0732">Signal</keyword>
<dbReference type="RefSeq" id="WP_074173381.1">
    <property type="nucleotide sequence ID" value="NZ_FCOX02000003.1"/>
</dbReference>
<protein>
    <recommendedName>
        <fullName evidence="5">Lipoprotein</fullName>
    </recommendedName>
</protein>
<dbReference type="EMBL" id="FCOX02000003">
    <property type="protein sequence ID" value="SAK49950.1"/>
    <property type="molecule type" value="Genomic_DNA"/>
</dbReference>
<name>A0A157ZWS2_9BURK</name>
<keyword evidence="4" id="KW-1185">Reference proteome</keyword>
<sequence length="109" mass="10788">MKYPLVASVLALAACAAPPAGNVQSVGQSQNSPSAVARCIATKWANASGQTVYMQHEIAGDRAFNVFVPGQQPPNGAAALVRPATGGPGSSVSFRGDGGSAASSVSTCL</sequence>
<comment type="caution">
    <text evidence="3">The sequence shown here is derived from an EMBL/GenBank/DDBJ whole genome shotgun (WGS) entry which is preliminary data.</text>
</comment>
<evidence type="ECO:0000313" key="4">
    <source>
        <dbReference type="Proteomes" id="UP000071859"/>
    </source>
</evidence>
<dbReference type="AlphaFoldDB" id="A0A157ZWS2"/>
<gene>
    <name evidence="3" type="ORF">AWB78_01043</name>
</gene>
<reference evidence="3" key="1">
    <citation type="submission" date="2016-01" db="EMBL/GenBank/DDBJ databases">
        <authorList>
            <person name="Peeters C."/>
        </authorList>
    </citation>
    <scope>NUCLEOTIDE SEQUENCE</scope>
    <source>
        <strain evidence="3">LMG 29321</strain>
    </source>
</reference>